<feature type="domain" description="Trs120/TRAPPC9 N-terminal" evidence="4">
    <location>
        <begin position="6"/>
        <end position="346"/>
    </location>
</feature>
<dbReference type="Pfam" id="PF26251">
    <property type="entry name" value="TPR_TRAPPC9-Trs120"/>
    <property type="match status" value="1"/>
</dbReference>
<evidence type="ECO:0000256" key="3">
    <source>
        <dbReference type="SAM" id="MobiDB-lite"/>
    </source>
</evidence>
<dbReference type="RefSeq" id="XP_027612884.1">
    <property type="nucleotide sequence ID" value="XM_027757083.1"/>
</dbReference>
<dbReference type="InterPro" id="IPR058567">
    <property type="entry name" value="Ig_TRAPPC9_Trs120_3rd"/>
</dbReference>
<dbReference type="STRING" id="139825.A0A401GIN0"/>
<dbReference type="InterPro" id="IPR058563">
    <property type="entry name" value="Trs120_TRAPPC9_N"/>
</dbReference>
<dbReference type="PANTHER" id="PTHR21512">
    <property type="entry name" value="TRAFFICKING PROTEIN PARTICLE COMPLEX SUBUNIT 9"/>
    <property type="match status" value="1"/>
</dbReference>
<dbReference type="Proteomes" id="UP000287166">
    <property type="component" value="Unassembled WGS sequence"/>
</dbReference>
<dbReference type="Pfam" id="PF26282">
    <property type="entry name" value="Ig_TRAPPC9-Trs120_3rd"/>
    <property type="match status" value="1"/>
</dbReference>
<sequence length="1363" mass="149054">MEPSAFASLAHVRVLLLPVGDIRRDTFEKWVAEIKSFQSIRLGDIPSDPRDDRARFMPSPLATGYLHLSYPSHPPPSSHHSLALFRPSAFPLGVIGIATCSQSDSMSSILAHFNSSLSQIFPHGSMFPVASNCFVFEESDGNTTLDVKDHFPGLVIIPGMMGNKTLYIGTLVADLCSQILGEFAILMQSLESPLGNEYLNAALFPVLPPPSEMPRSLEAEFHAHASLPPLPSQSSQPELASPNGPLRAKTPLAVKRTSTAPGFSGHRHASLPVPAAKRRPTAIGAVSSHGRLFKVLGDLFLLSGRLEDSSVWYGEAIALFKGAQDTAWHASALEGLATIPVIEAWASNRAVTDTVEGKEPWSEISEKLAQATALYFKSTPQTDPETSHSLLSYLYSQSVFRQSCLLFSVWSAKGWGSLAFATMLQPSSSPNAQNIDSSTATKARTSSSFAEVERRSSITGISRAQIAGTLSQVHGPWLLHLGPRDRIKVLQTLAGLYGALGYHRKEAYILREVLGSIMDLVVCGREEGGGANTSRTGLGLGIGVGKVTTIQGTVGVKLNESAVGNESVLKIVRHICRVHGIDLEAVKLVNPANRLQARFGEDSDDVDADVVGPADDAVDAIEEPFGWPELQIGIVREAIAVAEALPDYPSVAQFSLSSLKTLHPVMSHNDQHHLYRTAARALATAKRRGDERTVEYWSGQPIVSIEVLPLPFVRLPMETPVSALAQAPSDANPILVGLTDPFLYNPRKLTSGQSRLTLVQNEIFELMLTLRNPYVFDLELQTLALSTSGVPFESNTIPIVVPANTYHPVRMSGKALAAGTLVIRGCIVQAPGGISREFVLPLSTEEEEDRRLRRRSAIECESGRSKHSGLRSRPWAKGVGSINKQIRSDKPSMRFLECKIVPEQPLLRIRRTSLTHGAVMLYNGETSTIRITLENVSMLPIDFIRLTFDDSTIAPAQQALADGELSVFETYETEYDLIHRPALTCDSSHQSQVVAPGEKAIVTVDCFGKVGCTSGAVHVSYAYVRRQQPTLRKPTGVFHTRQLTYPVLVTVYHMLECHAMDILPYSRAAASAPPEFDDLDEPIVAKARKGLLNVEDVSDWCLFSVEVRNTYGLPFEVTFERTQPDVEHASTSCLVPPGSTSRLLIPIKKFFLPAEHISRAIPTLSDRQFVVTKSALTSVEEKAQRELFWYREELFKFVHGRWRENGGTRCGELSLRQQRMALPMLENLRTETAKVKMLLFSRSRTEEDPTVVFADRFGGHPQVPPFTILYLRTRVINLSASELILTLNLSLEPAGHIIYQGVTGNIPLGKLESGASCDVETPIAFVSCGKFELLADVHALDYPGDSDHVGQGRLTASVVLDNS</sequence>
<evidence type="ECO:0000259" key="4">
    <source>
        <dbReference type="Pfam" id="PF08626"/>
    </source>
</evidence>
<feature type="region of interest" description="Disordered" evidence="3">
    <location>
        <begin position="226"/>
        <end position="250"/>
    </location>
</feature>
<organism evidence="8 9">
    <name type="scientific">Sparassis crispa</name>
    <dbReference type="NCBI Taxonomy" id="139825"/>
    <lineage>
        <taxon>Eukaryota</taxon>
        <taxon>Fungi</taxon>
        <taxon>Dikarya</taxon>
        <taxon>Basidiomycota</taxon>
        <taxon>Agaricomycotina</taxon>
        <taxon>Agaricomycetes</taxon>
        <taxon>Polyporales</taxon>
        <taxon>Sparassidaceae</taxon>
        <taxon>Sparassis</taxon>
    </lineage>
</organism>
<dbReference type="Pfam" id="PF26254">
    <property type="entry name" value="Ig_TRAPPC9-Trs120_1st"/>
    <property type="match status" value="1"/>
</dbReference>
<evidence type="ECO:0000259" key="7">
    <source>
        <dbReference type="Pfam" id="PF26282"/>
    </source>
</evidence>
<reference evidence="8 9" key="1">
    <citation type="journal article" date="2018" name="Sci. Rep.">
        <title>Genome sequence of the cauliflower mushroom Sparassis crispa (Hanabiratake) and its association with beneficial usage.</title>
        <authorList>
            <person name="Kiyama R."/>
            <person name="Furutani Y."/>
            <person name="Kawaguchi K."/>
            <person name="Nakanishi T."/>
        </authorList>
    </citation>
    <scope>NUCLEOTIDE SEQUENCE [LARGE SCALE GENOMIC DNA]</scope>
</reference>
<dbReference type="GeneID" id="38778888"/>
<feature type="domain" description="Trs120/TRAPPC9 TPR region" evidence="5">
    <location>
        <begin position="368"/>
        <end position="688"/>
    </location>
</feature>
<evidence type="ECO:0000259" key="6">
    <source>
        <dbReference type="Pfam" id="PF26254"/>
    </source>
</evidence>
<comment type="subcellular location">
    <subcellularLocation>
        <location evidence="1">Golgi apparatus</location>
    </subcellularLocation>
</comment>
<gene>
    <name evidence="8" type="ORF">SCP_0403470</name>
</gene>
<dbReference type="InterPro" id="IPR058564">
    <property type="entry name" value="TPR_TRAPPC9_Trs120"/>
</dbReference>
<dbReference type="InterPro" id="IPR013935">
    <property type="entry name" value="Trs120_TRAPPC9"/>
</dbReference>
<feature type="domain" description="Trs120/TRAPPC9 third Ig-like" evidence="7">
    <location>
        <begin position="1056"/>
        <end position="1228"/>
    </location>
</feature>
<dbReference type="Pfam" id="PF08626">
    <property type="entry name" value="TRAPPC9-Trs120"/>
    <property type="match status" value="1"/>
</dbReference>
<accession>A0A401GIN0</accession>
<dbReference type="OrthoDB" id="27962at2759"/>
<feature type="domain" description="Trs120/TRAPPC9 first Ig-like" evidence="6">
    <location>
        <begin position="702"/>
        <end position="903"/>
    </location>
</feature>
<dbReference type="InterPro" id="IPR058565">
    <property type="entry name" value="Ig_TRAPPC9_Trs120_1st"/>
</dbReference>
<name>A0A401GIN0_9APHY</name>
<keyword evidence="9" id="KW-1185">Reference proteome</keyword>
<evidence type="ECO:0000313" key="9">
    <source>
        <dbReference type="Proteomes" id="UP000287166"/>
    </source>
</evidence>
<dbReference type="EMBL" id="BFAD01000004">
    <property type="protein sequence ID" value="GBE81971.1"/>
    <property type="molecule type" value="Genomic_DNA"/>
</dbReference>
<dbReference type="GO" id="GO:0005802">
    <property type="term" value="C:trans-Golgi network"/>
    <property type="evidence" value="ECO:0007669"/>
    <property type="project" value="TreeGrafter"/>
</dbReference>
<evidence type="ECO:0000259" key="5">
    <source>
        <dbReference type="Pfam" id="PF26251"/>
    </source>
</evidence>
<dbReference type="InParanoid" id="A0A401GIN0"/>
<keyword evidence="2" id="KW-0333">Golgi apparatus</keyword>
<feature type="compositionally biased region" description="Low complexity" evidence="3">
    <location>
        <begin position="232"/>
        <end position="242"/>
    </location>
</feature>
<dbReference type="FunCoup" id="A0A401GIN0">
    <property type="interactions" value="60"/>
</dbReference>
<dbReference type="PANTHER" id="PTHR21512:SF5">
    <property type="entry name" value="TRAFFICKING PROTEIN PARTICLE COMPLEX SUBUNIT 9"/>
    <property type="match status" value="1"/>
</dbReference>
<comment type="caution">
    <text evidence="8">The sequence shown here is derived from an EMBL/GenBank/DDBJ whole genome shotgun (WGS) entry which is preliminary data.</text>
</comment>
<protein>
    <submittedName>
        <fullName evidence="8">Uncharacterized protein</fullName>
    </submittedName>
</protein>
<evidence type="ECO:0000256" key="2">
    <source>
        <dbReference type="ARBA" id="ARBA00023034"/>
    </source>
</evidence>
<evidence type="ECO:0000256" key="1">
    <source>
        <dbReference type="ARBA" id="ARBA00004555"/>
    </source>
</evidence>
<evidence type="ECO:0000313" key="8">
    <source>
        <dbReference type="EMBL" id="GBE81971.1"/>
    </source>
</evidence>
<proteinExistence type="predicted"/>
<dbReference type="Pfam" id="PF26280">
    <property type="entry name" value="Ig_TRAPPC9-Trs120_2nd"/>
    <property type="match status" value="1"/>
</dbReference>